<proteinExistence type="predicted"/>
<gene>
    <name evidence="1" type="ORF">AVEN_244049_1</name>
</gene>
<dbReference type="EMBL" id="BGPR01002674">
    <property type="protein sequence ID" value="GBM77194.1"/>
    <property type="molecule type" value="Genomic_DNA"/>
</dbReference>
<protein>
    <submittedName>
        <fullName evidence="1">Uncharacterized protein</fullName>
    </submittedName>
</protein>
<feature type="non-terminal residue" evidence="1">
    <location>
        <position position="1"/>
    </location>
</feature>
<dbReference type="AlphaFoldDB" id="A0A4Y2IHT1"/>
<organism evidence="1 2">
    <name type="scientific">Araneus ventricosus</name>
    <name type="common">Orbweaver spider</name>
    <name type="synonym">Epeira ventricosa</name>
    <dbReference type="NCBI Taxonomy" id="182803"/>
    <lineage>
        <taxon>Eukaryota</taxon>
        <taxon>Metazoa</taxon>
        <taxon>Ecdysozoa</taxon>
        <taxon>Arthropoda</taxon>
        <taxon>Chelicerata</taxon>
        <taxon>Arachnida</taxon>
        <taxon>Araneae</taxon>
        <taxon>Araneomorphae</taxon>
        <taxon>Entelegynae</taxon>
        <taxon>Araneoidea</taxon>
        <taxon>Araneidae</taxon>
        <taxon>Araneus</taxon>
    </lineage>
</organism>
<sequence>GCPELLRPDNLLSRPLHRSRGLSLDQRRPIISSLERGDSGAVPCRCLSGSSGIAGDKQAPLIRAQS</sequence>
<evidence type="ECO:0000313" key="2">
    <source>
        <dbReference type="Proteomes" id="UP000499080"/>
    </source>
</evidence>
<name>A0A4Y2IHT1_ARAVE</name>
<accession>A0A4Y2IHT1</accession>
<evidence type="ECO:0000313" key="1">
    <source>
        <dbReference type="EMBL" id="GBM77194.1"/>
    </source>
</evidence>
<comment type="caution">
    <text evidence="1">The sequence shown here is derived from an EMBL/GenBank/DDBJ whole genome shotgun (WGS) entry which is preliminary data.</text>
</comment>
<keyword evidence="2" id="KW-1185">Reference proteome</keyword>
<reference evidence="1 2" key="1">
    <citation type="journal article" date="2019" name="Sci. Rep.">
        <title>Orb-weaving spider Araneus ventricosus genome elucidates the spidroin gene catalogue.</title>
        <authorList>
            <person name="Kono N."/>
            <person name="Nakamura H."/>
            <person name="Ohtoshi R."/>
            <person name="Moran D.A.P."/>
            <person name="Shinohara A."/>
            <person name="Yoshida Y."/>
            <person name="Fujiwara M."/>
            <person name="Mori M."/>
            <person name="Tomita M."/>
            <person name="Arakawa K."/>
        </authorList>
    </citation>
    <scope>NUCLEOTIDE SEQUENCE [LARGE SCALE GENOMIC DNA]</scope>
</reference>
<dbReference type="Proteomes" id="UP000499080">
    <property type="component" value="Unassembled WGS sequence"/>
</dbReference>